<sequence>MTSLPPRLRFGPDGLRRPDVASRSLAGIVGGYALAAVAAMFLALTLPMPRAEAVYTATMLSFAIHAGAFVWAFSVRTRRVWPGLLAPTLLLPHAPRAALRLGPAALLCTPFPALLG</sequence>
<feature type="transmembrane region" description="Helical" evidence="1">
    <location>
        <begin position="53"/>
        <end position="73"/>
    </location>
</feature>
<evidence type="ECO:0000313" key="2">
    <source>
        <dbReference type="EMBL" id="MFC5357446.1"/>
    </source>
</evidence>
<keyword evidence="3" id="KW-1185">Reference proteome</keyword>
<gene>
    <name evidence="2" type="ORF">ACFPMG_20760</name>
</gene>
<keyword evidence="1" id="KW-1133">Transmembrane helix</keyword>
<reference evidence="3" key="1">
    <citation type="journal article" date="2019" name="Int. J. Syst. Evol. Microbiol.">
        <title>The Global Catalogue of Microorganisms (GCM) 10K type strain sequencing project: providing services to taxonomists for standard genome sequencing and annotation.</title>
        <authorList>
            <consortium name="The Broad Institute Genomics Platform"/>
            <consortium name="The Broad Institute Genome Sequencing Center for Infectious Disease"/>
            <person name="Wu L."/>
            <person name="Ma J."/>
        </authorList>
    </citation>
    <scope>NUCLEOTIDE SEQUENCE [LARGE SCALE GENOMIC DNA]</scope>
    <source>
        <strain evidence="3">CCUG 58760</strain>
    </source>
</reference>
<dbReference type="Proteomes" id="UP001596166">
    <property type="component" value="Unassembled WGS sequence"/>
</dbReference>
<proteinExistence type="predicted"/>
<dbReference type="RefSeq" id="WP_376997097.1">
    <property type="nucleotide sequence ID" value="NZ_JBHSLC010000045.1"/>
</dbReference>
<accession>A0ABW0G9D8</accession>
<feature type="transmembrane region" description="Helical" evidence="1">
    <location>
        <begin position="25"/>
        <end position="47"/>
    </location>
</feature>
<evidence type="ECO:0000313" key="3">
    <source>
        <dbReference type="Proteomes" id="UP001596166"/>
    </source>
</evidence>
<organism evidence="2 3">
    <name type="scientific">Azospirillum himalayense</name>
    <dbReference type="NCBI Taxonomy" id="654847"/>
    <lineage>
        <taxon>Bacteria</taxon>
        <taxon>Pseudomonadati</taxon>
        <taxon>Pseudomonadota</taxon>
        <taxon>Alphaproteobacteria</taxon>
        <taxon>Rhodospirillales</taxon>
        <taxon>Azospirillaceae</taxon>
        <taxon>Azospirillum</taxon>
    </lineage>
</organism>
<keyword evidence="1" id="KW-0472">Membrane</keyword>
<keyword evidence="1" id="KW-0812">Transmembrane</keyword>
<evidence type="ECO:0000256" key="1">
    <source>
        <dbReference type="SAM" id="Phobius"/>
    </source>
</evidence>
<name>A0ABW0G9D8_9PROT</name>
<dbReference type="EMBL" id="JBHSLC010000045">
    <property type="protein sequence ID" value="MFC5357446.1"/>
    <property type="molecule type" value="Genomic_DNA"/>
</dbReference>
<protein>
    <submittedName>
        <fullName evidence="2">DUF3649 domain-containing protein</fullName>
    </submittedName>
</protein>
<comment type="caution">
    <text evidence="2">The sequence shown here is derived from an EMBL/GenBank/DDBJ whole genome shotgun (WGS) entry which is preliminary data.</text>
</comment>